<dbReference type="RefSeq" id="WP_021595912.1">
    <property type="nucleotide sequence ID" value="NZ_FOVH01000011.1"/>
</dbReference>
<evidence type="ECO:0000256" key="3">
    <source>
        <dbReference type="ARBA" id="ARBA00022525"/>
    </source>
</evidence>
<dbReference type="Proteomes" id="UP000183413">
    <property type="component" value="Unassembled WGS sequence"/>
</dbReference>
<organism evidence="10 11">
    <name type="scientific">Actinomadura madurae</name>
    <dbReference type="NCBI Taxonomy" id="1993"/>
    <lineage>
        <taxon>Bacteria</taxon>
        <taxon>Bacillati</taxon>
        <taxon>Actinomycetota</taxon>
        <taxon>Actinomycetes</taxon>
        <taxon>Streptosporangiales</taxon>
        <taxon>Thermomonosporaceae</taxon>
        <taxon>Actinomadura</taxon>
    </lineage>
</organism>
<dbReference type="STRING" id="1993.SAMN04489713_111326"/>
<evidence type="ECO:0000256" key="8">
    <source>
        <dbReference type="SAM" id="SignalP"/>
    </source>
</evidence>
<evidence type="ECO:0000256" key="4">
    <source>
        <dbReference type="ARBA" id="ARBA00022690"/>
    </source>
</evidence>
<dbReference type="PROSITE" id="PS00999">
    <property type="entry name" value="SSI"/>
    <property type="match status" value="1"/>
</dbReference>
<keyword evidence="6" id="KW-1015">Disulfide bond</keyword>
<keyword evidence="5" id="KW-0722">Serine protease inhibitor</keyword>
<accession>A0A1I5MKA6</accession>
<evidence type="ECO:0000259" key="9">
    <source>
        <dbReference type="Pfam" id="PF00720"/>
    </source>
</evidence>
<dbReference type="InParanoid" id="A0A1I5MKA6"/>
<protein>
    <submittedName>
        <fullName evidence="10">Subtilisin inhibitor-like</fullName>
    </submittedName>
</protein>
<reference evidence="10 11" key="1">
    <citation type="submission" date="2016-10" db="EMBL/GenBank/DDBJ databases">
        <authorList>
            <person name="de Groot N.N."/>
        </authorList>
    </citation>
    <scope>NUCLEOTIDE SEQUENCE [LARGE SCALE GENOMIC DNA]</scope>
    <source>
        <strain evidence="10 11">DSM 43067</strain>
    </source>
</reference>
<comment type="similarity">
    <text evidence="2">Belongs to the protease inhibitor I16 (SSI) family.</text>
</comment>
<dbReference type="Gene3D" id="3.30.350.10">
    <property type="entry name" value="Subtilisin inhibitor-like"/>
    <property type="match status" value="1"/>
</dbReference>
<dbReference type="InterPro" id="IPR036819">
    <property type="entry name" value="Subtilisin_inhibitor-like_sf"/>
</dbReference>
<comment type="subcellular location">
    <subcellularLocation>
        <location evidence="1">Secreted</location>
    </subcellularLocation>
</comment>
<keyword evidence="4" id="KW-0646">Protease inhibitor</keyword>
<dbReference type="InterPro" id="IPR020054">
    <property type="entry name" value="Prot_inh_SSI_I16_CS"/>
</dbReference>
<dbReference type="eggNOG" id="ENOG50333FU">
    <property type="taxonomic scope" value="Bacteria"/>
</dbReference>
<feature type="region of interest" description="Disordered" evidence="7">
    <location>
        <begin position="27"/>
        <end position="48"/>
    </location>
</feature>
<evidence type="ECO:0000256" key="5">
    <source>
        <dbReference type="ARBA" id="ARBA00022900"/>
    </source>
</evidence>
<keyword evidence="11" id="KW-1185">Reference proteome</keyword>
<evidence type="ECO:0000256" key="2">
    <source>
        <dbReference type="ARBA" id="ARBA00010472"/>
    </source>
</evidence>
<keyword evidence="8" id="KW-0732">Signal</keyword>
<evidence type="ECO:0000313" key="11">
    <source>
        <dbReference type="Proteomes" id="UP000183413"/>
    </source>
</evidence>
<sequence>MRYRTLLFAAPGLATLLSLAACGDEQANGNPADKPSGTTSVQPSGTPADTLTVEVKASKEAPAKTWKLTCDPPGGTHPKAADACAALTKVKEPFKPVPENQMCTKIYGGPEIATVKGTWQGKEIDTQFTRADGCQLHRWTEVGPLFGSVPKVR</sequence>
<gene>
    <name evidence="10" type="ORF">SAMN04489713_111326</name>
</gene>
<dbReference type="PROSITE" id="PS51257">
    <property type="entry name" value="PROKAR_LIPOPROTEIN"/>
    <property type="match status" value="1"/>
</dbReference>
<dbReference type="Pfam" id="PF00720">
    <property type="entry name" value="SSI"/>
    <property type="match status" value="1"/>
</dbReference>
<feature type="signal peptide" evidence="8">
    <location>
        <begin position="1"/>
        <end position="20"/>
    </location>
</feature>
<dbReference type="GO" id="GO:0005576">
    <property type="term" value="C:extracellular region"/>
    <property type="evidence" value="ECO:0007669"/>
    <property type="project" value="UniProtKB-SubCell"/>
</dbReference>
<keyword evidence="3" id="KW-0964">Secreted</keyword>
<dbReference type="GO" id="GO:0004867">
    <property type="term" value="F:serine-type endopeptidase inhibitor activity"/>
    <property type="evidence" value="ECO:0007669"/>
    <property type="project" value="UniProtKB-KW"/>
</dbReference>
<evidence type="ECO:0000313" key="10">
    <source>
        <dbReference type="EMBL" id="SFP10032.1"/>
    </source>
</evidence>
<feature type="domain" description="Subtilisin inhibitor" evidence="9">
    <location>
        <begin position="51"/>
        <end position="126"/>
    </location>
</feature>
<name>A0A1I5MKA6_9ACTN</name>
<dbReference type="AlphaFoldDB" id="A0A1I5MKA6"/>
<evidence type="ECO:0000256" key="7">
    <source>
        <dbReference type="SAM" id="MobiDB-lite"/>
    </source>
</evidence>
<feature type="chain" id="PRO_5038337381" evidence="8">
    <location>
        <begin position="21"/>
        <end position="153"/>
    </location>
</feature>
<evidence type="ECO:0000256" key="6">
    <source>
        <dbReference type="ARBA" id="ARBA00023157"/>
    </source>
</evidence>
<dbReference type="InterPro" id="IPR023549">
    <property type="entry name" value="Subtilisin_inhibitor"/>
</dbReference>
<proteinExistence type="inferred from homology"/>
<dbReference type="SUPFAM" id="SSF55399">
    <property type="entry name" value="Subtilisin inhibitor"/>
    <property type="match status" value="1"/>
</dbReference>
<dbReference type="EMBL" id="FOVH01000011">
    <property type="protein sequence ID" value="SFP10032.1"/>
    <property type="molecule type" value="Genomic_DNA"/>
</dbReference>
<evidence type="ECO:0000256" key="1">
    <source>
        <dbReference type="ARBA" id="ARBA00004613"/>
    </source>
</evidence>
<feature type="compositionally biased region" description="Polar residues" evidence="7">
    <location>
        <begin position="36"/>
        <end position="48"/>
    </location>
</feature>